<dbReference type="InterPro" id="IPR041404">
    <property type="entry name" value="DUF5588"/>
</dbReference>
<evidence type="ECO:0000256" key="1">
    <source>
        <dbReference type="SAM" id="MobiDB-lite"/>
    </source>
</evidence>
<gene>
    <name evidence="2" type="ORF">P7K49_026757</name>
</gene>
<dbReference type="EMBL" id="JASSZA010000013">
    <property type="protein sequence ID" value="KAK2095341.1"/>
    <property type="molecule type" value="Genomic_DNA"/>
</dbReference>
<evidence type="ECO:0000313" key="3">
    <source>
        <dbReference type="Proteomes" id="UP001266305"/>
    </source>
</evidence>
<sequence>MDPDCWLFGGEFEDSVFEERPERQSGPPAFYCAKRCEPQASLSAGPRPRPLRPRERKPRRVPTPAASPVVSPFMEEAAFPGPNPRIVTCLTPLP</sequence>
<dbReference type="Pfam" id="PF17826">
    <property type="entry name" value="DUF5588"/>
    <property type="match status" value="1"/>
</dbReference>
<accession>A0ABQ9UED5</accession>
<proteinExistence type="predicted"/>
<feature type="compositionally biased region" description="Basic residues" evidence="1">
    <location>
        <begin position="49"/>
        <end position="60"/>
    </location>
</feature>
<protein>
    <submittedName>
        <fullName evidence="2">Uncharacterized protein</fullName>
    </submittedName>
</protein>
<evidence type="ECO:0000313" key="2">
    <source>
        <dbReference type="EMBL" id="KAK2095341.1"/>
    </source>
</evidence>
<feature type="region of interest" description="Disordered" evidence="1">
    <location>
        <begin position="40"/>
        <end position="68"/>
    </location>
</feature>
<keyword evidence="3" id="KW-1185">Reference proteome</keyword>
<comment type="caution">
    <text evidence="2">The sequence shown here is derived from an EMBL/GenBank/DDBJ whole genome shotgun (WGS) entry which is preliminary data.</text>
</comment>
<dbReference type="Proteomes" id="UP001266305">
    <property type="component" value="Unassembled WGS sequence"/>
</dbReference>
<organism evidence="2 3">
    <name type="scientific">Saguinus oedipus</name>
    <name type="common">Cotton-top tamarin</name>
    <name type="synonym">Oedipomidas oedipus</name>
    <dbReference type="NCBI Taxonomy" id="9490"/>
    <lineage>
        <taxon>Eukaryota</taxon>
        <taxon>Metazoa</taxon>
        <taxon>Chordata</taxon>
        <taxon>Craniata</taxon>
        <taxon>Vertebrata</taxon>
        <taxon>Euteleostomi</taxon>
        <taxon>Mammalia</taxon>
        <taxon>Eutheria</taxon>
        <taxon>Euarchontoglires</taxon>
        <taxon>Primates</taxon>
        <taxon>Haplorrhini</taxon>
        <taxon>Platyrrhini</taxon>
        <taxon>Cebidae</taxon>
        <taxon>Callitrichinae</taxon>
        <taxon>Saguinus</taxon>
    </lineage>
</organism>
<reference evidence="2 3" key="1">
    <citation type="submission" date="2023-05" db="EMBL/GenBank/DDBJ databases">
        <title>B98-5 Cell Line De Novo Hybrid Assembly: An Optical Mapping Approach.</title>
        <authorList>
            <person name="Kananen K."/>
            <person name="Auerbach J.A."/>
            <person name="Kautto E."/>
            <person name="Blachly J.S."/>
        </authorList>
    </citation>
    <scope>NUCLEOTIDE SEQUENCE [LARGE SCALE GENOMIC DNA]</scope>
    <source>
        <strain evidence="2">B95-8</strain>
        <tissue evidence="2">Cell line</tissue>
    </source>
</reference>
<name>A0ABQ9UED5_SAGOE</name>